<dbReference type="EMBL" id="CAJNOK010039021">
    <property type="protein sequence ID" value="CAF1542059.1"/>
    <property type="molecule type" value="Genomic_DNA"/>
</dbReference>
<dbReference type="Proteomes" id="UP000677228">
    <property type="component" value="Unassembled WGS sequence"/>
</dbReference>
<protein>
    <submittedName>
        <fullName evidence="2">Uncharacterized protein</fullName>
    </submittedName>
</protein>
<evidence type="ECO:0000313" key="2">
    <source>
        <dbReference type="EMBL" id="CAF1542059.1"/>
    </source>
</evidence>
<reference evidence="2" key="1">
    <citation type="submission" date="2021-02" db="EMBL/GenBank/DDBJ databases">
        <authorList>
            <person name="Nowell W R."/>
        </authorList>
    </citation>
    <scope>NUCLEOTIDE SEQUENCE</scope>
</reference>
<dbReference type="EMBL" id="CAJOBA010061361">
    <property type="protein sequence ID" value="CAF4330542.1"/>
    <property type="molecule type" value="Genomic_DNA"/>
</dbReference>
<organism evidence="2 4">
    <name type="scientific">Didymodactylos carnosus</name>
    <dbReference type="NCBI Taxonomy" id="1234261"/>
    <lineage>
        <taxon>Eukaryota</taxon>
        <taxon>Metazoa</taxon>
        <taxon>Spiralia</taxon>
        <taxon>Gnathifera</taxon>
        <taxon>Rotifera</taxon>
        <taxon>Eurotatoria</taxon>
        <taxon>Bdelloidea</taxon>
        <taxon>Philodinida</taxon>
        <taxon>Philodinidae</taxon>
        <taxon>Didymodactylos</taxon>
    </lineage>
</organism>
<evidence type="ECO:0000313" key="3">
    <source>
        <dbReference type="EMBL" id="CAF4330542.1"/>
    </source>
</evidence>
<dbReference type="AlphaFoldDB" id="A0A8S2FRW3"/>
<evidence type="ECO:0000313" key="4">
    <source>
        <dbReference type="Proteomes" id="UP000677228"/>
    </source>
</evidence>
<sequence length="162" mass="18561">MFERRGPQIESAETYINTGILFEDGYRNNSEALVNYEKALEVYEKASVSVSSQKVVELHHNIQRVKNKLMNPSSLSPPKAENEDQVEENRPSEASEANIHIDMDEKEENIINDSMRLRLSKTAKERNDGQLTEQVKAVVTSSRDLIIQIENDLKKRIESEDN</sequence>
<dbReference type="Proteomes" id="UP000682733">
    <property type="component" value="Unassembled WGS sequence"/>
</dbReference>
<accession>A0A8S2FRW3</accession>
<feature type="region of interest" description="Disordered" evidence="1">
    <location>
        <begin position="67"/>
        <end position="104"/>
    </location>
</feature>
<comment type="caution">
    <text evidence="2">The sequence shown here is derived from an EMBL/GenBank/DDBJ whole genome shotgun (WGS) entry which is preliminary data.</text>
</comment>
<proteinExistence type="predicted"/>
<gene>
    <name evidence="2" type="ORF">OVA965_LOCUS38834</name>
    <name evidence="3" type="ORF">TMI583_LOCUS40053</name>
</gene>
<evidence type="ECO:0000256" key="1">
    <source>
        <dbReference type="SAM" id="MobiDB-lite"/>
    </source>
</evidence>
<feature type="compositionally biased region" description="Basic and acidic residues" evidence="1">
    <location>
        <begin position="87"/>
        <end position="103"/>
    </location>
</feature>
<feature type="non-terminal residue" evidence="2">
    <location>
        <position position="1"/>
    </location>
</feature>
<name>A0A8S2FRW3_9BILA</name>